<feature type="domain" description="Solute-binding protein family 3/N-terminal" evidence="3">
    <location>
        <begin position="33"/>
        <end position="273"/>
    </location>
</feature>
<accession>A0ABR9QXY8</accession>
<feature type="chain" id="PRO_5046501532" evidence="2">
    <location>
        <begin position="21"/>
        <end position="276"/>
    </location>
</feature>
<dbReference type="RefSeq" id="WP_226385396.1">
    <property type="nucleotide sequence ID" value="NZ_JADCKA010000008.1"/>
</dbReference>
<feature type="signal peptide" evidence="2">
    <location>
        <begin position="1"/>
        <end position="20"/>
    </location>
</feature>
<dbReference type="SMART" id="SM00062">
    <property type="entry name" value="PBPb"/>
    <property type="match status" value="1"/>
</dbReference>
<comment type="caution">
    <text evidence="4">The sequence shown here is derived from an EMBL/GenBank/DDBJ whole genome shotgun (WGS) entry which is preliminary data.</text>
</comment>
<protein>
    <submittedName>
        <fullName evidence="4">Transporter substrate-binding domain-containing protein</fullName>
    </submittedName>
</protein>
<evidence type="ECO:0000256" key="1">
    <source>
        <dbReference type="ARBA" id="ARBA00022729"/>
    </source>
</evidence>
<dbReference type="Gene3D" id="3.40.190.10">
    <property type="entry name" value="Periplasmic binding protein-like II"/>
    <property type="match status" value="2"/>
</dbReference>
<keyword evidence="5" id="KW-1185">Reference proteome</keyword>
<dbReference type="Pfam" id="PF00497">
    <property type="entry name" value="SBP_bac_3"/>
    <property type="match status" value="1"/>
</dbReference>
<dbReference type="CDD" id="cd13627">
    <property type="entry name" value="PBP2_AA_binding_like_2"/>
    <property type="match status" value="1"/>
</dbReference>
<sequence>MIRKVLAACLALMICVTMTACGGSDSSSEEKTTLVVGMECNYAPFNWTVTEESDTTMPIENASGYADGYDVQIAKMIAEELGMDLQIKKIAWDGLQPALESGEIDMIIAGMTADEEREQGADFTTPYYESEMVMIVRADDALANATTLEDFSGKNVVGQISTTYDEVIDQIPGVNHVTPLKSYPEMINALQQNVVDGITAELPVATGAVEANPDLAIVHFDEGHGFEADTSVSIALPEGSRDGDLFKKIQEALDNIDEQTRQDLMLEVTQRQPASV</sequence>
<gene>
    <name evidence="4" type="ORF">INF20_05575</name>
</gene>
<evidence type="ECO:0000313" key="4">
    <source>
        <dbReference type="EMBL" id="MBE5035750.1"/>
    </source>
</evidence>
<dbReference type="PROSITE" id="PS51257">
    <property type="entry name" value="PROKAR_LIPOPROTEIN"/>
    <property type="match status" value="1"/>
</dbReference>
<dbReference type="Proteomes" id="UP001516588">
    <property type="component" value="Unassembled WGS sequence"/>
</dbReference>
<dbReference type="SUPFAM" id="SSF53850">
    <property type="entry name" value="Periplasmic binding protein-like II"/>
    <property type="match status" value="1"/>
</dbReference>
<reference evidence="4 5" key="1">
    <citation type="submission" date="2020-10" db="EMBL/GenBank/DDBJ databases">
        <title>ChiBAC.</title>
        <authorList>
            <person name="Zenner C."/>
            <person name="Hitch T.C.A."/>
            <person name="Clavel T."/>
        </authorList>
    </citation>
    <scope>NUCLEOTIDE SEQUENCE [LARGE SCALE GENOMIC DNA]</scope>
    <source>
        <strain evidence="4 5">DSM 108706</strain>
    </source>
</reference>
<keyword evidence="1 2" id="KW-0732">Signal</keyword>
<evidence type="ECO:0000256" key="2">
    <source>
        <dbReference type="SAM" id="SignalP"/>
    </source>
</evidence>
<organism evidence="4 5">
    <name type="scientific">Gallibacter intestinalis</name>
    <dbReference type="NCBI Taxonomy" id="2779356"/>
    <lineage>
        <taxon>Bacteria</taxon>
        <taxon>Bacillati</taxon>
        <taxon>Bacillota</taxon>
        <taxon>Clostridia</taxon>
        <taxon>Eubacteriales</taxon>
        <taxon>Eubacteriaceae</taxon>
        <taxon>Gallibacter</taxon>
    </lineage>
</organism>
<dbReference type="PANTHER" id="PTHR35936">
    <property type="entry name" value="MEMBRANE-BOUND LYTIC MUREIN TRANSGLYCOSYLASE F"/>
    <property type="match status" value="1"/>
</dbReference>
<dbReference type="EMBL" id="JADCKA010000008">
    <property type="protein sequence ID" value="MBE5035750.1"/>
    <property type="molecule type" value="Genomic_DNA"/>
</dbReference>
<dbReference type="InterPro" id="IPR001638">
    <property type="entry name" value="Solute-binding_3/MltF_N"/>
</dbReference>
<evidence type="ECO:0000313" key="5">
    <source>
        <dbReference type="Proteomes" id="UP001516588"/>
    </source>
</evidence>
<name>A0ABR9QXY8_9FIRM</name>
<dbReference type="PANTHER" id="PTHR35936:SF19">
    <property type="entry name" value="AMINO-ACID-BINDING PROTEIN YXEM-RELATED"/>
    <property type="match status" value="1"/>
</dbReference>
<proteinExistence type="predicted"/>
<evidence type="ECO:0000259" key="3">
    <source>
        <dbReference type="SMART" id="SM00062"/>
    </source>
</evidence>